<dbReference type="Pfam" id="PF00472">
    <property type="entry name" value="RF-1"/>
    <property type="match status" value="1"/>
</dbReference>
<dbReference type="PROSITE" id="PS00745">
    <property type="entry name" value="RF_PROK_I"/>
    <property type="match status" value="1"/>
</dbReference>
<dbReference type="InterPro" id="IPR000352">
    <property type="entry name" value="Pep_chain_release_fac_I"/>
</dbReference>
<feature type="domain" description="Prokaryotic-type class I peptide chain release factors" evidence="2">
    <location>
        <begin position="19"/>
        <end position="35"/>
    </location>
</feature>
<dbReference type="Gene3D" id="3.30.160.20">
    <property type="match status" value="1"/>
</dbReference>
<proteinExistence type="predicted"/>
<protein>
    <submittedName>
        <fullName evidence="3">Aminoacyl-tRNA hydrolase</fullName>
        <ecNumber evidence="3">3.1.1.29</ecNumber>
    </submittedName>
</protein>
<name>A0ABS5KBQ3_9BACT</name>
<dbReference type="EC" id="3.1.1.29" evidence="3"/>
<dbReference type="NCBIfam" id="NF006718">
    <property type="entry name" value="PRK09256.1"/>
    <property type="match status" value="1"/>
</dbReference>
<feature type="compositionally biased region" description="Basic residues" evidence="1">
    <location>
        <begin position="118"/>
        <end position="136"/>
    </location>
</feature>
<dbReference type="RefSeq" id="WP_212228979.1">
    <property type="nucleotide sequence ID" value="NZ_JAGUCN010000014.1"/>
</dbReference>
<sequence length="136" mass="15602">MKTIRERDFLPELTFQATRSSGPGGQNVNKVNTKVILRFSIDASVLLSDNEKQVLLRKLNNKLTSDNELIISNQESRSQIHNKAAAIEQFYNLLSDALKPVKKRLRTKPTKASIERRLKTKKQQALKKATRRLKDM</sequence>
<gene>
    <name evidence="3" type="primary">arfB</name>
    <name evidence="3" type="ORF">KEM09_13200</name>
</gene>
<dbReference type="Proteomes" id="UP000721861">
    <property type="component" value="Unassembled WGS sequence"/>
</dbReference>
<dbReference type="SUPFAM" id="SSF110916">
    <property type="entry name" value="Peptidyl-tRNA hydrolase domain-like"/>
    <property type="match status" value="1"/>
</dbReference>
<keyword evidence="3" id="KW-0378">Hydrolase</keyword>
<feature type="region of interest" description="Disordered" evidence="1">
    <location>
        <begin position="104"/>
        <end position="136"/>
    </location>
</feature>
<comment type="caution">
    <text evidence="3">The sequence shown here is derived from an EMBL/GenBank/DDBJ whole genome shotgun (WGS) entry which is preliminary data.</text>
</comment>
<evidence type="ECO:0000313" key="3">
    <source>
        <dbReference type="EMBL" id="MBS2212366.1"/>
    </source>
</evidence>
<dbReference type="GO" id="GO:0004045">
    <property type="term" value="F:peptidyl-tRNA hydrolase activity"/>
    <property type="evidence" value="ECO:0007669"/>
    <property type="project" value="UniProtKB-EC"/>
</dbReference>
<reference evidence="3 4" key="1">
    <citation type="journal article" date="2014" name="Int. J. Syst. Evol. Microbiol.">
        <title>Carboxylicivirga gen. nov. in the family Marinilabiliaceae with two novel species, Carboxylicivirga mesophila sp. nov. and Carboxylicivirga taeanensis sp. nov., and reclassification of Cytophaga fermentans as Saccharicrinis fermentans gen. nov., comb. nov.</title>
        <authorList>
            <person name="Yang S.H."/>
            <person name="Seo H.S."/>
            <person name="Woo J.H."/>
            <person name="Oh H.M."/>
            <person name="Jang H."/>
            <person name="Lee J.H."/>
            <person name="Kim S.J."/>
            <person name="Kwon K.K."/>
        </authorList>
    </citation>
    <scope>NUCLEOTIDE SEQUENCE [LARGE SCALE GENOMIC DNA]</scope>
    <source>
        <strain evidence="3 4">JCM 18290</strain>
    </source>
</reference>
<accession>A0ABS5KBQ3</accession>
<keyword evidence="4" id="KW-1185">Reference proteome</keyword>
<organism evidence="3 4">
    <name type="scientific">Carboxylicivirga mesophila</name>
    <dbReference type="NCBI Taxonomy" id="1166478"/>
    <lineage>
        <taxon>Bacteria</taxon>
        <taxon>Pseudomonadati</taxon>
        <taxon>Bacteroidota</taxon>
        <taxon>Bacteroidia</taxon>
        <taxon>Marinilabiliales</taxon>
        <taxon>Marinilabiliaceae</taxon>
        <taxon>Carboxylicivirga</taxon>
    </lineage>
</organism>
<evidence type="ECO:0000313" key="4">
    <source>
        <dbReference type="Proteomes" id="UP000721861"/>
    </source>
</evidence>
<dbReference type="EMBL" id="JAGUCN010000014">
    <property type="protein sequence ID" value="MBS2212366.1"/>
    <property type="molecule type" value="Genomic_DNA"/>
</dbReference>
<evidence type="ECO:0000259" key="2">
    <source>
        <dbReference type="PROSITE" id="PS00745"/>
    </source>
</evidence>
<dbReference type="PANTHER" id="PTHR47814:SF1">
    <property type="entry name" value="PEPTIDYL-TRNA HYDROLASE ARFB"/>
    <property type="match status" value="1"/>
</dbReference>
<evidence type="ECO:0000256" key="1">
    <source>
        <dbReference type="SAM" id="MobiDB-lite"/>
    </source>
</evidence>
<dbReference type="PANTHER" id="PTHR47814">
    <property type="entry name" value="PEPTIDYL-TRNA HYDROLASE ARFB"/>
    <property type="match status" value="1"/>
</dbReference>